<feature type="compositionally biased region" description="Polar residues" evidence="1">
    <location>
        <begin position="1"/>
        <end position="18"/>
    </location>
</feature>
<name>A0A1R3HIK3_9ROSI</name>
<sequence length="34" mass="3641">MAEGFSQQCSKMSLSEGQPKTMGQPKTIVLEGLV</sequence>
<evidence type="ECO:0000313" key="2">
    <source>
        <dbReference type="EMBL" id="OMO70123.1"/>
    </source>
</evidence>
<protein>
    <submittedName>
        <fullName evidence="2">Uncharacterized protein</fullName>
    </submittedName>
</protein>
<keyword evidence="3" id="KW-1185">Reference proteome</keyword>
<dbReference type="EMBL" id="AWUE01020037">
    <property type="protein sequence ID" value="OMO70123.1"/>
    <property type="molecule type" value="Genomic_DNA"/>
</dbReference>
<dbReference type="OrthoDB" id="10365675at2759"/>
<gene>
    <name evidence="2" type="ORF">COLO4_28752</name>
</gene>
<dbReference type="Proteomes" id="UP000187203">
    <property type="component" value="Unassembled WGS sequence"/>
</dbReference>
<evidence type="ECO:0000313" key="3">
    <source>
        <dbReference type="Proteomes" id="UP000187203"/>
    </source>
</evidence>
<organism evidence="2 3">
    <name type="scientific">Corchorus olitorius</name>
    <dbReference type="NCBI Taxonomy" id="93759"/>
    <lineage>
        <taxon>Eukaryota</taxon>
        <taxon>Viridiplantae</taxon>
        <taxon>Streptophyta</taxon>
        <taxon>Embryophyta</taxon>
        <taxon>Tracheophyta</taxon>
        <taxon>Spermatophyta</taxon>
        <taxon>Magnoliopsida</taxon>
        <taxon>eudicotyledons</taxon>
        <taxon>Gunneridae</taxon>
        <taxon>Pentapetalae</taxon>
        <taxon>rosids</taxon>
        <taxon>malvids</taxon>
        <taxon>Malvales</taxon>
        <taxon>Malvaceae</taxon>
        <taxon>Grewioideae</taxon>
        <taxon>Apeibeae</taxon>
        <taxon>Corchorus</taxon>
    </lineage>
</organism>
<reference evidence="3" key="1">
    <citation type="submission" date="2013-09" db="EMBL/GenBank/DDBJ databases">
        <title>Corchorus olitorius genome sequencing.</title>
        <authorList>
            <person name="Alam M."/>
            <person name="Haque M.S."/>
            <person name="Islam M.S."/>
            <person name="Emdad E.M."/>
            <person name="Islam M.M."/>
            <person name="Ahmed B."/>
            <person name="Halim A."/>
            <person name="Hossen Q.M.M."/>
            <person name="Hossain M.Z."/>
            <person name="Ahmed R."/>
            <person name="Khan M.M."/>
            <person name="Islam R."/>
            <person name="Rashid M.M."/>
            <person name="Khan S.A."/>
            <person name="Rahman M.S."/>
            <person name="Alam M."/>
            <person name="Yahiya A.S."/>
            <person name="Khan M.S."/>
            <person name="Azam M.S."/>
            <person name="Haque T."/>
            <person name="Lashkar M.Z.H."/>
            <person name="Akhand A.I."/>
            <person name="Morshed G."/>
            <person name="Roy S."/>
            <person name="Uddin K.S."/>
            <person name="Rabeya T."/>
            <person name="Hossain A.S."/>
            <person name="Chowdhury A."/>
            <person name="Snigdha A.R."/>
            <person name="Mortoza M.S."/>
            <person name="Matin S.A."/>
            <person name="Hoque S.M.E."/>
            <person name="Islam M.K."/>
            <person name="Roy D.K."/>
            <person name="Haider R."/>
            <person name="Moosa M.M."/>
            <person name="Elias S.M."/>
            <person name="Hasan A.M."/>
            <person name="Jahan S."/>
            <person name="Shafiuddin M."/>
            <person name="Mahmood N."/>
            <person name="Shommy N.S."/>
        </authorList>
    </citation>
    <scope>NUCLEOTIDE SEQUENCE [LARGE SCALE GENOMIC DNA]</scope>
    <source>
        <strain evidence="3">cv. O-4</strain>
    </source>
</reference>
<dbReference type="AlphaFoldDB" id="A0A1R3HIK3"/>
<feature type="region of interest" description="Disordered" evidence="1">
    <location>
        <begin position="1"/>
        <end position="34"/>
    </location>
</feature>
<accession>A0A1R3HIK3</accession>
<evidence type="ECO:0000256" key="1">
    <source>
        <dbReference type="SAM" id="MobiDB-lite"/>
    </source>
</evidence>
<proteinExistence type="predicted"/>
<comment type="caution">
    <text evidence="2">The sequence shown here is derived from an EMBL/GenBank/DDBJ whole genome shotgun (WGS) entry which is preliminary data.</text>
</comment>